<feature type="domain" description="HTH tetR-type" evidence="3">
    <location>
        <begin position="7"/>
        <end position="67"/>
    </location>
</feature>
<dbReference type="EMBL" id="JAMDMJ010000027">
    <property type="protein sequence ID" value="MCY9598053.1"/>
    <property type="molecule type" value="Genomic_DNA"/>
</dbReference>
<evidence type="ECO:0000259" key="3">
    <source>
        <dbReference type="PROSITE" id="PS50977"/>
    </source>
</evidence>
<dbReference type="GeneID" id="95378755"/>
<dbReference type="GO" id="GO:0003700">
    <property type="term" value="F:DNA-binding transcription factor activity"/>
    <property type="evidence" value="ECO:0007669"/>
    <property type="project" value="TreeGrafter"/>
</dbReference>
<reference evidence="5 6" key="1">
    <citation type="submission" date="2018-01" db="EMBL/GenBank/DDBJ databases">
        <title>The whole genome sequencing and assembly of Paenibacillus chitinolyticus KCCM 41400 strain.</title>
        <authorList>
            <person name="Kim J.-Y."/>
            <person name="Park M.-K."/>
            <person name="Lee Y.-J."/>
            <person name="Yi H."/>
            <person name="Bahn Y.-S."/>
            <person name="Kim J.F."/>
            <person name="Lee D.-W."/>
        </authorList>
    </citation>
    <scope>NUCLEOTIDE SEQUENCE [LARGE SCALE GENOMIC DNA]</scope>
    <source>
        <strain evidence="5 6">KCCM 41400</strain>
    </source>
</reference>
<reference evidence="4 7" key="2">
    <citation type="submission" date="2022-05" db="EMBL/GenBank/DDBJ databases">
        <title>Genome Sequencing of Bee-Associated Microbes.</title>
        <authorList>
            <person name="Dunlap C."/>
        </authorList>
    </citation>
    <scope>NUCLEOTIDE SEQUENCE [LARGE SCALE GENOMIC DNA]</scope>
    <source>
        <strain evidence="4 7">NRRL B-23120</strain>
    </source>
</reference>
<evidence type="ECO:0000256" key="1">
    <source>
        <dbReference type="ARBA" id="ARBA00023125"/>
    </source>
</evidence>
<evidence type="ECO:0000313" key="6">
    <source>
        <dbReference type="Proteomes" id="UP000288943"/>
    </source>
</evidence>
<name>A0A410X488_9BACL</name>
<dbReference type="KEGG" id="pchi:PC41400_28600"/>
<evidence type="ECO:0000313" key="4">
    <source>
        <dbReference type="EMBL" id="MCY9598053.1"/>
    </source>
</evidence>
<dbReference type="InterPro" id="IPR050109">
    <property type="entry name" value="HTH-type_TetR-like_transc_reg"/>
</dbReference>
<keyword evidence="7" id="KW-1185">Reference proteome</keyword>
<dbReference type="OrthoDB" id="277085at2"/>
<dbReference type="Proteomes" id="UP001527202">
    <property type="component" value="Unassembled WGS sequence"/>
</dbReference>
<accession>A0A410X488</accession>
<dbReference type="RefSeq" id="WP_042234350.1">
    <property type="nucleotide sequence ID" value="NZ_CP026520.1"/>
</dbReference>
<dbReference type="InterPro" id="IPR001647">
    <property type="entry name" value="HTH_TetR"/>
</dbReference>
<sequence>MSGSSSSSSSDKLLLAAIDLIADRGYKCVTTKEIAAAAGLSEMTLFRHFGSKQNLLESAFDRFHYAGEMQKLFAEKLVWELETDLLLISRTYHDIMNRNRKMLQISLKESGSLPGFREKTQRHPRQLKEFLTDYFVKMAERGKMISTNPELQAVSFMWMNYGAFMNNRDGWGEGTFAEIPLDDFIRESVRVFTKGLAP</sequence>
<dbReference type="Gene3D" id="1.10.357.10">
    <property type="entry name" value="Tetracycline Repressor, domain 2"/>
    <property type="match status" value="1"/>
</dbReference>
<gene>
    <name evidence="4" type="ORF">M5X16_20060</name>
    <name evidence="5" type="ORF">PC41400_28600</name>
</gene>
<dbReference type="Pfam" id="PF00440">
    <property type="entry name" value="TetR_N"/>
    <property type="match status" value="1"/>
</dbReference>
<dbReference type="Proteomes" id="UP000288943">
    <property type="component" value="Chromosome"/>
</dbReference>
<dbReference type="GO" id="GO:0000976">
    <property type="term" value="F:transcription cis-regulatory region binding"/>
    <property type="evidence" value="ECO:0007669"/>
    <property type="project" value="TreeGrafter"/>
</dbReference>
<evidence type="ECO:0000313" key="7">
    <source>
        <dbReference type="Proteomes" id="UP001527202"/>
    </source>
</evidence>
<protein>
    <submittedName>
        <fullName evidence="5">TetR/AcrR family transcriptional regulator</fullName>
    </submittedName>
</protein>
<dbReference type="PANTHER" id="PTHR30055:SF226">
    <property type="entry name" value="HTH-TYPE TRANSCRIPTIONAL REGULATOR PKSA"/>
    <property type="match status" value="1"/>
</dbReference>
<evidence type="ECO:0000313" key="5">
    <source>
        <dbReference type="EMBL" id="QAV21419.1"/>
    </source>
</evidence>
<dbReference type="EMBL" id="CP026520">
    <property type="protein sequence ID" value="QAV21419.1"/>
    <property type="molecule type" value="Genomic_DNA"/>
</dbReference>
<dbReference type="PROSITE" id="PS50977">
    <property type="entry name" value="HTH_TETR_2"/>
    <property type="match status" value="1"/>
</dbReference>
<dbReference type="InterPro" id="IPR009057">
    <property type="entry name" value="Homeodomain-like_sf"/>
</dbReference>
<organism evidence="5 6">
    <name type="scientific">Paenibacillus chitinolyticus</name>
    <dbReference type="NCBI Taxonomy" id="79263"/>
    <lineage>
        <taxon>Bacteria</taxon>
        <taxon>Bacillati</taxon>
        <taxon>Bacillota</taxon>
        <taxon>Bacilli</taxon>
        <taxon>Bacillales</taxon>
        <taxon>Paenibacillaceae</taxon>
        <taxon>Paenibacillus</taxon>
    </lineage>
</organism>
<dbReference type="PANTHER" id="PTHR30055">
    <property type="entry name" value="HTH-TYPE TRANSCRIPTIONAL REGULATOR RUTR"/>
    <property type="match status" value="1"/>
</dbReference>
<dbReference type="PRINTS" id="PR00455">
    <property type="entry name" value="HTHTETR"/>
</dbReference>
<dbReference type="AlphaFoldDB" id="A0A410X488"/>
<keyword evidence="1 2" id="KW-0238">DNA-binding</keyword>
<dbReference type="SUPFAM" id="SSF46689">
    <property type="entry name" value="Homeodomain-like"/>
    <property type="match status" value="1"/>
</dbReference>
<evidence type="ECO:0000256" key="2">
    <source>
        <dbReference type="PROSITE-ProRule" id="PRU00335"/>
    </source>
</evidence>
<proteinExistence type="predicted"/>
<feature type="DNA-binding region" description="H-T-H motif" evidence="2">
    <location>
        <begin position="30"/>
        <end position="49"/>
    </location>
</feature>